<dbReference type="InterPro" id="IPR025660">
    <property type="entry name" value="Pept_his_AS"/>
</dbReference>
<dbReference type="Gramene" id="ORUFI09G05280.1">
    <property type="protein sequence ID" value="ORUFI09G05280.1"/>
    <property type="gene ID" value="ORUFI09G05280"/>
</dbReference>
<dbReference type="PROSITE" id="PS00639">
    <property type="entry name" value="THIOL_PROTEASE_HIS"/>
    <property type="match status" value="1"/>
</dbReference>
<sequence length="337" mass="36488">MAAGKLVLLLVALMATTTSRAAAAAASMEGRHEEWMAENGRTYEDAAEKARRFRGSTPAATGRTASLGVNEFTDLTDEEFVARYTAAGYYSNATSFKFGVAAHKLPGFMYENVSLSSEGGYTLGIDWRERGAVTNFNCIIYWWTNMNHVPMCANACRMLLGVLRGCSHGGHQPDHDQRAGEPLRAAAAGLLQQGCRLQWRLLHGSLFAYIGDGGGITTESAYPYQRAQGPCRFSAGEEGVATIRGYQEVPLNEAALAQAVAHQPVSVAITAGGFRFKQYQNGVFMADHCDDDLHLNHEVTVVGYGVDDSWPTTATTTSTSTTKSRWWGTAWTMATTG</sequence>
<feature type="domain" description="Peptidase C1A papain C-terminal" evidence="3">
    <location>
        <begin position="121"/>
        <end position="321"/>
    </location>
</feature>
<dbReference type="Proteomes" id="UP000008022">
    <property type="component" value="Unassembled WGS sequence"/>
</dbReference>
<dbReference type="GO" id="GO:0006508">
    <property type="term" value="P:proteolysis"/>
    <property type="evidence" value="ECO:0007669"/>
    <property type="project" value="InterPro"/>
</dbReference>
<feature type="signal peptide" evidence="2">
    <location>
        <begin position="1"/>
        <end position="21"/>
    </location>
</feature>
<reference evidence="6" key="1">
    <citation type="submission" date="2013-06" db="EMBL/GenBank/DDBJ databases">
        <authorList>
            <person name="Zhao Q."/>
        </authorList>
    </citation>
    <scope>NUCLEOTIDE SEQUENCE</scope>
    <source>
        <strain evidence="6">cv. W1943</strain>
    </source>
</reference>
<dbReference type="STRING" id="4529.A0A0E0QPG0"/>
<keyword evidence="2" id="KW-0732">Signal</keyword>
<evidence type="ECO:0000256" key="2">
    <source>
        <dbReference type="SAM" id="SignalP"/>
    </source>
</evidence>
<name>A0A0E0QPG0_ORYRU</name>
<organism evidence="5 6">
    <name type="scientific">Oryza rufipogon</name>
    <name type="common">Brownbeard rice</name>
    <name type="synonym">Asian wild rice</name>
    <dbReference type="NCBI Taxonomy" id="4529"/>
    <lineage>
        <taxon>Eukaryota</taxon>
        <taxon>Viridiplantae</taxon>
        <taxon>Streptophyta</taxon>
        <taxon>Embryophyta</taxon>
        <taxon>Tracheophyta</taxon>
        <taxon>Spermatophyta</taxon>
        <taxon>Magnoliopsida</taxon>
        <taxon>Liliopsida</taxon>
        <taxon>Poales</taxon>
        <taxon>Poaceae</taxon>
        <taxon>BOP clade</taxon>
        <taxon>Oryzoideae</taxon>
        <taxon>Oryzeae</taxon>
        <taxon>Oryzinae</taxon>
        <taxon>Oryza</taxon>
    </lineage>
</organism>
<feature type="domain" description="Cathepsin propeptide inhibitor" evidence="4">
    <location>
        <begin position="32"/>
        <end position="80"/>
    </location>
</feature>
<protein>
    <recommendedName>
        <fullName evidence="7">Peptidase C1A papain C-terminal domain-containing protein</fullName>
    </recommendedName>
</protein>
<proteinExistence type="inferred from homology"/>
<evidence type="ECO:0008006" key="7">
    <source>
        <dbReference type="Google" id="ProtNLM"/>
    </source>
</evidence>
<evidence type="ECO:0000259" key="3">
    <source>
        <dbReference type="SMART" id="SM00645"/>
    </source>
</evidence>
<reference evidence="5" key="2">
    <citation type="submission" date="2015-06" db="UniProtKB">
        <authorList>
            <consortium name="EnsemblPlants"/>
        </authorList>
    </citation>
    <scope>IDENTIFICATION</scope>
</reference>
<feature type="chain" id="PRO_5018661346" description="Peptidase C1A papain C-terminal domain-containing protein" evidence="2">
    <location>
        <begin position="22"/>
        <end position="337"/>
    </location>
</feature>
<evidence type="ECO:0000256" key="1">
    <source>
        <dbReference type="ARBA" id="ARBA00008455"/>
    </source>
</evidence>
<dbReference type="eggNOG" id="KOG1543">
    <property type="taxonomic scope" value="Eukaryota"/>
</dbReference>
<dbReference type="InterPro" id="IPR000668">
    <property type="entry name" value="Peptidase_C1A_C"/>
</dbReference>
<dbReference type="InterPro" id="IPR038765">
    <property type="entry name" value="Papain-like_cys_pep_sf"/>
</dbReference>
<keyword evidence="6" id="KW-1185">Reference proteome</keyword>
<dbReference type="PANTHER" id="PTHR12411">
    <property type="entry name" value="CYSTEINE PROTEASE FAMILY C1-RELATED"/>
    <property type="match status" value="1"/>
</dbReference>
<dbReference type="SUPFAM" id="SSF54001">
    <property type="entry name" value="Cysteine proteinases"/>
    <property type="match status" value="1"/>
</dbReference>
<dbReference type="AlphaFoldDB" id="A0A0E0QPG0"/>
<dbReference type="Pfam" id="PF00112">
    <property type="entry name" value="Peptidase_C1"/>
    <property type="match status" value="1"/>
</dbReference>
<evidence type="ECO:0000313" key="6">
    <source>
        <dbReference type="Proteomes" id="UP000008022"/>
    </source>
</evidence>
<dbReference type="SMART" id="SM00848">
    <property type="entry name" value="Inhibitor_I29"/>
    <property type="match status" value="1"/>
</dbReference>
<evidence type="ECO:0000259" key="4">
    <source>
        <dbReference type="SMART" id="SM00848"/>
    </source>
</evidence>
<evidence type="ECO:0000313" key="5">
    <source>
        <dbReference type="EnsemblPlants" id="ORUFI09G05280.1"/>
    </source>
</evidence>
<dbReference type="SMART" id="SM00645">
    <property type="entry name" value="Pept_C1"/>
    <property type="match status" value="1"/>
</dbReference>
<dbReference type="Gene3D" id="3.90.70.10">
    <property type="entry name" value="Cysteine proteinases"/>
    <property type="match status" value="2"/>
</dbReference>
<dbReference type="HOGENOM" id="CLU_012184_1_0_1"/>
<dbReference type="InterPro" id="IPR013201">
    <property type="entry name" value="Prot_inhib_I29"/>
</dbReference>
<comment type="similarity">
    <text evidence="1">Belongs to the peptidase C1 family.</text>
</comment>
<dbReference type="GO" id="GO:0008234">
    <property type="term" value="F:cysteine-type peptidase activity"/>
    <property type="evidence" value="ECO:0007669"/>
    <property type="project" value="InterPro"/>
</dbReference>
<dbReference type="InterPro" id="IPR013128">
    <property type="entry name" value="Peptidase_C1A"/>
</dbReference>
<accession>A0A0E0QPG0</accession>
<dbReference type="EnsemblPlants" id="ORUFI09G05280.1">
    <property type="protein sequence ID" value="ORUFI09G05280.1"/>
    <property type="gene ID" value="ORUFI09G05280"/>
</dbReference>